<comment type="caution">
    <text evidence="3">The sequence shown here is derived from an EMBL/GenBank/DDBJ whole genome shotgun (WGS) entry which is preliminary data.</text>
</comment>
<keyword evidence="3" id="KW-0067">ATP-binding</keyword>
<accession>A0ABR9GE31</accession>
<keyword evidence="4" id="KW-1185">Reference proteome</keyword>
<evidence type="ECO:0000313" key="3">
    <source>
        <dbReference type="EMBL" id="MBE1162302.1"/>
    </source>
</evidence>
<protein>
    <submittedName>
        <fullName evidence="3">ATP-binding protein</fullName>
    </submittedName>
</protein>
<reference evidence="3 4" key="1">
    <citation type="submission" date="2020-09" db="EMBL/GenBank/DDBJ databases">
        <title>Dyella sp. 7MK23 isolated from forest soil.</title>
        <authorList>
            <person name="Fu J."/>
        </authorList>
    </citation>
    <scope>NUCLEOTIDE SEQUENCE [LARGE SCALE GENOMIC DNA]</scope>
    <source>
        <strain evidence="3 4">7MK23</strain>
    </source>
</reference>
<evidence type="ECO:0000259" key="2">
    <source>
        <dbReference type="Pfam" id="PF13401"/>
    </source>
</evidence>
<evidence type="ECO:0000256" key="1">
    <source>
        <dbReference type="SAM" id="MobiDB-lite"/>
    </source>
</evidence>
<sequence length="365" mass="40913">MVIAADWIPAALEALKTTKVLHRNYEFARKQLTGAHHAVMKGDLIVQVGPSRVGKTRCVKDAFNVHEPNWPSDDQRMPVVIVEASNDSKNGEFSTKAFMAACLRAIHHPIYGISDEDDPWEERLQAKIHRTPEGTLRSAFETAIALRRTELIVFDEAHHVRYAPGGDAAAARILDSYKCLANRTNIKLVLTGSYQLLDLLVLAPHLLGRQIPLEFPRYHADVRNDVAAWQQVLRTYSKHLAFDNDESLSDWGDYLFEGSQGCVGQLLSWLKAALTVLLTTNGVVMTRDVLERTRKPAAQEASILAEIVKGELQLVRVKRASAQCETHTEDGGARKASNEKEIKRKEQARKPFQRKSRRNPLGGRT</sequence>
<dbReference type="Pfam" id="PF13401">
    <property type="entry name" value="AAA_22"/>
    <property type="match status" value="1"/>
</dbReference>
<dbReference type="EMBL" id="JACZZA010000012">
    <property type="protein sequence ID" value="MBE1162302.1"/>
    <property type="molecule type" value="Genomic_DNA"/>
</dbReference>
<dbReference type="SUPFAM" id="SSF52540">
    <property type="entry name" value="P-loop containing nucleoside triphosphate hydrolases"/>
    <property type="match status" value="1"/>
</dbReference>
<feature type="compositionally biased region" description="Basic and acidic residues" evidence="1">
    <location>
        <begin position="326"/>
        <end position="349"/>
    </location>
</feature>
<feature type="domain" description="ORC1/DEAH AAA+ ATPase" evidence="2">
    <location>
        <begin position="44"/>
        <end position="200"/>
    </location>
</feature>
<name>A0ABR9GE31_9GAMM</name>
<dbReference type="RefSeq" id="WP_192557133.1">
    <property type="nucleotide sequence ID" value="NZ_JACZZA010000012.1"/>
</dbReference>
<dbReference type="InterPro" id="IPR049945">
    <property type="entry name" value="AAA_22"/>
</dbReference>
<dbReference type="Gene3D" id="3.40.50.300">
    <property type="entry name" value="P-loop containing nucleotide triphosphate hydrolases"/>
    <property type="match status" value="1"/>
</dbReference>
<dbReference type="InterPro" id="IPR027417">
    <property type="entry name" value="P-loop_NTPase"/>
</dbReference>
<gene>
    <name evidence="3" type="ORF">IGX34_18095</name>
</gene>
<evidence type="ECO:0000313" key="4">
    <source>
        <dbReference type="Proteomes" id="UP000651010"/>
    </source>
</evidence>
<proteinExistence type="predicted"/>
<organism evidence="3 4">
    <name type="scientific">Dyella acidiphila</name>
    <dbReference type="NCBI Taxonomy" id="2775866"/>
    <lineage>
        <taxon>Bacteria</taxon>
        <taxon>Pseudomonadati</taxon>
        <taxon>Pseudomonadota</taxon>
        <taxon>Gammaproteobacteria</taxon>
        <taxon>Lysobacterales</taxon>
        <taxon>Rhodanobacteraceae</taxon>
        <taxon>Dyella</taxon>
    </lineage>
</organism>
<feature type="region of interest" description="Disordered" evidence="1">
    <location>
        <begin position="323"/>
        <end position="365"/>
    </location>
</feature>
<dbReference type="GO" id="GO:0005524">
    <property type="term" value="F:ATP binding"/>
    <property type="evidence" value="ECO:0007669"/>
    <property type="project" value="UniProtKB-KW"/>
</dbReference>
<keyword evidence="3" id="KW-0547">Nucleotide-binding</keyword>
<dbReference type="Proteomes" id="UP000651010">
    <property type="component" value="Unassembled WGS sequence"/>
</dbReference>